<evidence type="ECO:0000256" key="1">
    <source>
        <dbReference type="SAM" id="MobiDB-lite"/>
    </source>
</evidence>
<feature type="region of interest" description="Disordered" evidence="1">
    <location>
        <begin position="113"/>
        <end position="141"/>
    </location>
</feature>
<accession>A0A9P6JX95</accession>
<sequence>MTGKGISTSLLFLFAPTSSFLKLAYTITASSPIFLYFFKLIDSFYTKLLLHPFTMSNLSASSSADQTADPIALYSRSLYDYTLSLWADSRREAGPQPIPASVATKIAAILKAQSSKDLEGKEGGPSEQSSEEPATKATNKT</sequence>
<organism evidence="2 3">
    <name type="scientific">Crepidotus variabilis</name>
    <dbReference type="NCBI Taxonomy" id="179855"/>
    <lineage>
        <taxon>Eukaryota</taxon>
        <taxon>Fungi</taxon>
        <taxon>Dikarya</taxon>
        <taxon>Basidiomycota</taxon>
        <taxon>Agaricomycotina</taxon>
        <taxon>Agaricomycetes</taxon>
        <taxon>Agaricomycetidae</taxon>
        <taxon>Agaricales</taxon>
        <taxon>Agaricineae</taxon>
        <taxon>Crepidotaceae</taxon>
        <taxon>Crepidotus</taxon>
    </lineage>
</organism>
<dbReference type="Proteomes" id="UP000807306">
    <property type="component" value="Unassembled WGS sequence"/>
</dbReference>
<proteinExistence type="predicted"/>
<dbReference type="OrthoDB" id="3027690at2759"/>
<gene>
    <name evidence="2" type="ORF">CPB83DRAFT_842505</name>
</gene>
<keyword evidence="3" id="KW-1185">Reference proteome</keyword>
<protein>
    <submittedName>
        <fullName evidence="2">Uncharacterized protein</fullName>
    </submittedName>
</protein>
<reference evidence="2" key="1">
    <citation type="submission" date="2020-11" db="EMBL/GenBank/DDBJ databases">
        <authorList>
            <consortium name="DOE Joint Genome Institute"/>
            <person name="Ahrendt S."/>
            <person name="Riley R."/>
            <person name="Andreopoulos W."/>
            <person name="Labutti K."/>
            <person name="Pangilinan J."/>
            <person name="Ruiz-Duenas F.J."/>
            <person name="Barrasa J.M."/>
            <person name="Sanchez-Garcia M."/>
            <person name="Camarero S."/>
            <person name="Miyauchi S."/>
            <person name="Serrano A."/>
            <person name="Linde D."/>
            <person name="Babiker R."/>
            <person name="Drula E."/>
            <person name="Ayuso-Fernandez I."/>
            <person name="Pacheco R."/>
            <person name="Padilla G."/>
            <person name="Ferreira P."/>
            <person name="Barriuso J."/>
            <person name="Kellner H."/>
            <person name="Castanera R."/>
            <person name="Alfaro M."/>
            <person name="Ramirez L."/>
            <person name="Pisabarro A.G."/>
            <person name="Kuo A."/>
            <person name="Tritt A."/>
            <person name="Lipzen A."/>
            <person name="He G."/>
            <person name="Yan M."/>
            <person name="Ng V."/>
            <person name="Cullen D."/>
            <person name="Martin F."/>
            <person name="Rosso M.-N."/>
            <person name="Henrissat B."/>
            <person name="Hibbett D."/>
            <person name="Martinez A.T."/>
            <person name="Grigoriev I.V."/>
        </authorList>
    </citation>
    <scope>NUCLEOTIDE SEQUENCE</scope>
    <source>
        <strain evidence="2">CBS 506.95</strain>
    </source>
</reference>
<feature type="compositionally biased region" description="Basic and acidic residues" evidence="1">
    <location>
        <begin position="114"/>
        <end position="124"/>
    </location>
</feature>
<evidence type="ECO:0000313" key="2">
    <source>
        <dbReference type="EMBL" id="KAF9535880.1"/>
    </source>
</evidence>
<evidence type="ECO:0000313" key="3">
    <source>
        <dbReference type="Proteomes" id="UP000807306"/>
    </source>
</evidence>
<comment type="caution">
    <text evidence="2">The sequence shown here is derived from an EMBL/GenBank/DDBJ whole genome shotgun (WGS) entry which is preliminary data.</text>
</comment>
<dbReference type="EMBL" id="MU157824">
    <property type="protein sequence ID" value="KAF9535880.1"/>
    <property type="molecule type" value="Genomic_DNA"/>
</dbReference>
<dbReference type="AlphaFoldDB" id="A0A9P6JX95"/>
<name>A0A9P6JX95_9AGAR</name>